<dbReference type="EMBL" id="HBKN01022357">
    <property type="protein sequence ID" value="CAE2304010.1"/>
    <property type="molecule type" value="Transcribed_RNA"/>
</dbReference>
<evidence type="ECO:0000313" key="2">
    <source>
        <dbReference type="EMBL" id="CAE2304000.1"/>
    </source>
</evidence>
<dbReference type="InterPro" id="IPR044281">
    <property type="entry name" value="IMP4/RPF1"/>
</dbReference>
<dbReference type="PROSITE" id="PS50833">
    <property type="entry name" value="BRIX"/>
    <property type="match status" value="1"/>
</dbReference>
<dbReference type="GO" id="GO:0034457">
    <property type="term" value="C:Mpp10 complex"/>
    <property type="evidence" value="ECO:0007669"/>
    <property type="project" value="UniProtKB-ARBA"/>
</dbReference>
<dbReference type="OMA" id="IGTMSEQ"/>
<dbReference type="PANTHER" id="PTHR22734">
    <property type="entry name" value="U3 SMALL NUCLEOLAR RIBONUCLEOPROTEIN PROTEIN IMP4"/>
    <property type="match status" value="1"/>
</dbReference>
<dbReference type="GO" id="GO:0042274">
    <property type="term" value="P:ribosomal small subunit biogenesis"/>
    <property type="evidence" value="ECO:0007669"/>
    <property type="project" value="UniProtKB-ARBA"/>
</dbReference>
<dbReference type="AlphaFoldDB" id="A0A6U6ABN7"/>
<evidence type="ECO:0000313" key="5">
    <source>
        <dbReference type="EMBL" id="CAE2304010.1"/>
    </source>
</evidence>
<dbReference type="EMBL" id="HBKN01022354">
    <property type="protein sequence ID" value="CAE2304007.1"/>
    <property type="molecule type" value="Transcribed_RNA"/>
</dbReference>
<dbReference type="Gene3D" id="3.40.50.10480">
    <property type="entry name" value="Probable brix-domain ribosomal biogenesis protein"/>
    <property type="match status" value="1"/>
</dbReference>
<dbReference type="GO" id="GO:0006364">
    <property type="term" value="P:rRNA processing"/>
    <property type="evidence" value="ECO:0007669"/>
    <property type="project" value="InterPro"/>
</dbReference>
<dbReference type="EMBL" id="HBKN01022350">
    <property type="protein sequence ID" value="CAE2304000.1"/>
    <property type="molecule type" value="Transcribed_RNA"/>
</dbReference>
<evidence type="ECO:0000313" key="3">
    <source>
        <dbReference type="EMBL" id="CAE2304006.1"/>
    </source>
</evidence>
<dbReference type="PANTHER" id="PTHR22734:SF2">
    <property type="entry name" value="U3 SMALL NUCLEOLAR RIBONUCLEOPROTEIN PROTEIN IMP4"/>
    <property type="match status" value="1"/>
</dbReference>
<feature type="domain" description="Brix" evidence="1">
    <location>
        <begin position="84"/>
        <end position="265"/>
    </location>
</feature>
<dbReference type="GO" id="GO:0032040">
    <property type="term" value="C:small-subunit processome"/>
    <property type="evidence" value="ECO:0007669"/>
    <property type="project" value="TreeGrafter"/>
</dbReference>
<protein>
    <recommendedName>
        <fullName evidence="1">Brix domain-containing protein</fullName>
    </recommendedName>
</protein>
<dbReference type="GO" id="GO:0005654">
    <property type="term" value="C:nucleoplasm"/>
    <property type="evidence" value="ECO:0007669"/>
    <property type="project" value="UniProtKB-ARBA"/>
</dbReference>
<accession>A0A6U6ABN7</accession>
<dbReference type="GO" id="GO:0030515">
    <property type="term" value="F:snoRNA binding"/>
    <property type="evidence" value="ECO:0007669"/>
    <property type="project" value="TreeGrafter"/>
</dbReference>
<name>A0A6U6ABN7_GUITH</name>
<sequence>MATRRNVRLRREYLYRKQLETNERVIYDKKKKLKQAIETGKPIPTELRAEEAELRHQIELDDERSEIPWDPMDDEYGRAGEFDPRVMVSTSRDPSSRLVQFAKEVCLLFPNSQRINRGNYTTKEIVDACRKNEVTDLVLVHEHRGEPDGLVITHMPHGPTAFFGLMNVVTRHDVKIKETISEAYPHLIFDNFTTKLGLRTQNILKHLFPVPKDENKRVVTFANRNDFISFRHHMYEKTSHKEVELKELGPRFEMRLFQIRLGTLEQTEAQNEYVYRPYLSNSKTKNLL</sequence>
<evidence type="ECO:0000313" key="4">
    <source>
        <dbReference type="EMBL" id="CAE2304007.1"/>
    </source>
</evidence>
<dbReference type="SUPFAM" id="SSF52954">
    <property type="entry name" value="Class II aaRS ABD-related"/>
    <property type="match status" value="1"/>
</dbReference>
<dbReference type="SMART" id="SM00879">
    <property type="entry name" value="Brix"/>
    <property type="match status" value="1"/>
</dbReference>
<evidence type="ECO:0000259" key="1">
    <source>
        <dbReference type="PROSITE" id="PS50833"/>
    </source>
</evidence>
<proteinExistence type="predicted"/>
<dbReference type="Pfam" id="PF04427">
    <property type="entry name" value="Brix"/>
    <property type="match status" value="1"/>
</dbReference>
<gene>
    <name evidence="2" type="ORF">GTHE00462_LOCUS17550</name>
    <name evidence="3" type="ORF">GTHE00462_LOCUS17552</name>
    <name evidence="4" type="ORF">GTHE00462_LOCUS17553</name>
    <name evidence="5" type="ORF">GTHE00462_LOCUS17556</name>
</gene>
<dbReference type="GO" id="GO:0042134">
    <property type="term" value="F:rRNA primary transcript binding"/>
    <property type="evidence" value="ECO:0007669"/>
    <property type="project" value="InterPro"/>
</dbReference>
<dbReference type="FunFam" id="3.40.50.10480:FF:000001">
    <property type="entry name" value="IMP4, U3 small nucleolar ribonucleoprotein"/>
    <property type="match status" value="1"/>
</dbReference>
<organism evidence="5">
    <name type="scientific">Guillardia theta</name>
    <name type="common">Cryptophyte</name>
    <name type="synonym">Cryptomonas phi</name>
    <dbReference type="NCBI Taxonomy" id="55529"/>
    <lineage>
        <taxon>Eukaryota</taxon>
        <taxon>Cryptophyceae</taxon>
        <taxon>Pyrenomonadales</taxon>
        <taxon>Geminigeraceae</taxon>
        <taxon>Guillardia</taxon>
    </lineage>
</organism>
<reference evidence="5" key="1">
    <citation type="submission" date="2021-01" db="EMBL/GenBank/DDBJ databases">
        <authorList>
            <person name="Corre E."/>
            <person name="Pelletier E."/>
            <person name="Niang G."/>
            <person name="Scheremetjew M."/>
            <person name="Finn R."/>
            <person name="Kale V."/>
            <person name="Holt S."/>
            <person name="Cochrane G."/>
            <person name="Meng A."/>
            <person name="Brown T."/>
            <person name="Cohen L."/>
        </authorList>
    </citation>
    <scope>NUCLEOTIDE SEQUENCE</scope>
    <source>
        <strain evidence="5">CCMP 2712</strain>
    </source>
</reference>
<dbReference type="EMBL" id="HBKN01022353">
    <property type="protein sequence ID" value="CAE2304006.1"/>
    <property type="molecule type" value="Transcribed_RNA"/>
</dbReference>
<dbReference type="InterPro" id="IPR007109">
    <property type="entry name" value="Brix"/>
</dbReference>